<reference evidence="2 3" key="1">
    <citation type="submission" date="2019-08" db="EMBL/GenBank/DDBJ databases">
        <title>Comparative genome analysis confer to the adaptation heavy metal polluted environment.</title>
        <authorList>
            <person name="Li Y."/>
        </authorList>
    </citation>
    <scope>NUCLEOTIDE SEQUENCE [LARGE SCALE GENOMIC DNA]</scope>
    <source>
        <strain evidence="2">P1</strain>
        <strain evidence="1 3">P2</strain>
    </source>
</reference>
<gene>
    <name evidence="2" type="ORF">DEO27_028080</name>
    <name evidence="1" type="ORF">DIU31_022725</name>
</gene>
<dbReference type="RefSeq" id="WP_112571066.1">
    <property type="nucleotide sequence ID" value="NZ_CP043450.1"/>
</dbReference>
<dbReference type="Proteomes" id="UP000251402">
    <property type="component" value="Chromosome"/>
</dbReference>
<name>A0A364WWM4_9SPHI</name>
<protein>
    <submittedName>
        <fullName evidence="2">Uncharacterized protein</fullName>
    </submittedName>
</protein>
<evidence type="ECO:0000313" key="1">
    <source>
        <dbReference type="EMBL" id="QEM06193.1"/>
    </source>
</evidence>
<dbReference type="EMBL" id="CP043450">
    <property type="protein sequence ID" value="QEM13710.1"/>
    <property type="molecule type" value="Genomic_DNA"/>
</dbReference>
<proteinExistence type="predicted"/>
<dbReference type="EMBL" id="CP043451">
    <property type="protein sequence ID" value="QEM06193.1"/>
    <property type="molecule type" value="Genomic_DNA"/>
</dbReference>
<evidence type="ECO:0000313" key="4">
    <source>
        <dbReference type="Proteomes" id="UP000251402"/>
    </source>
</evidence>
<evidence type="ECO:0000313" key="2">
    <source>
        <dbReference type="EMBL" id="QEM13710.1"/>
    </source>
</evidence>
<keyword evidence="4" id="KW-1185">Reference proteome</keyword>
<dbReference type="AlphaFoldDB" id="A0A364WWM4"/>
<accession>A0A364WWM4</accession>
<dbReference type="OrthoDB" id="797387at2"/>
<dbReference type="Proteomes" id="UP000250557">
    <property type="component" value="Chromosome"/>
</dbReference>
<sequence length="88" mass="10477">MKRIDLFDNHPVYSVLGYQVIVGLIQLLTDEGLLDAEERNGWYINFRDFRDSAVMLYREMNDDQKKELINYLRYKAYLDSTCNSNELC</sequence>
<organism evidence="2 4">
    <name type="scientific">Mucilaginibacter rubeus</name>
    <dbReference type="NCBI Taxonomy" id="2027860"/>
    <lineage>
        <taxon>Bacteria</taxon>
        <taxon>Pseudomonadati</taxon>
        <taxon>Bacteroidota</taxon>
        <taxon>Sphingobacteriia</taxon>
        <taxon>Sphingobacteriales</taxon>
        <taxon>Sphingobacteriaceae</taxon>
        <taxon>Mucilaginibacter</taxon>
    </lineage>
</organism>
<dbReference type="KEGG" id="mrub:DEO27_028080"/>
<evidence type="ECO:0000313" key="3">
    <source>
        <dbReference type="Proteomes" id="UP000250557"/>
    </source>
</evidence>